<protein>
    <submittedName>
        <fullName evidence="2">Uncharacterized protein</fullName>
    </submittedName>
</protein>
<accession>A0ABS1S0I2</accession>
<keyword evidence="3" id="KW-1185">Reference proteome</keyword>
<dbReference type="RefSeq" id="WP_202250375.1">
    <property type="nucleotide sequence ID" value="NZ_JAESJJ010000035.1"/>
</dbReference>
<keyword evidence="1" id="KW-0732">Signal</keyword>
<comment type="caution">
    <text evidence="2">The sequence shown here is derived from an EMBL/GenBank/DDBJ whole genome shotgun (WGS) entry which is preliminary data.</text>
</comment>
<feature type="chain" id="PRO_5045912776" evidence="1">
    <location>
        <begin position="25"/>
        <end position="121"/>
    </location>
</feature>
<feature type="signal peptide" evidence="1">
    <location>
        <begin position="1"/>
        <end position="24"/>
    </location>
</feature>
<gene>
    <name evidence="2" type="ORF">JMM60_18925</name>
</gene>
<name>A0ABS1S0I2_RHOSU</name>
<dbReference type="Proteomes" id="UP000604473">
    <property type="component" value="Unassembled WGS sequence"/>
</dbReference>
<reference evidence="2 3" key="1">
    <citation type="submission" date="2021-01" db="EMBL/GenBank/DDBJ databases">
        <title>Draft genomes of Rhodovulum sulfidophilum.</title>
        <authorList>
            <person name="Guzman M.S."/>
        </authorList>
    </citation>
    <scope>NUCLEOTIDE SEQUENCE [LARGE SCALE GENOMIC DNA]</scope>
    <source>
        <strain evidence="2 3">AB35</strain>
    </source>
</reference>
<proteinExistence type="predicted"/>
<sequence>MTMQMALFASATGLVLAVSGPALAGGVSQPNNVGGSPSTQVAAASTVNAAIAAATTTISRVNSAPNTAGGALDTTATTDLGDSGVTVTRDVSGGALFNGEPTVVNGLPNLKVSFGIAYGGR</sequence>
<evidence type="ECO:0000313" key="3">
    <source>
        <dbReference type="Proteomes" id="UP000604473"/>
    </source>
</evidence>
<organism evidence="2 3">
    <name type="scientific">Rhodovulum sulfidophilum</name>
    <name type="common">Rhodobacter sulfidophilus</name>
    <dbReference type="NCBI Taxonomy" id="35806"/>
    <lineage>
        <taxon>Bacteria</taxon>
        <taxon>Pseudomonadati</taxon>
        <taxon>Pseudomonadota</taxon>
        <taxon>Alphaproteobacteria</taxon>
        <taxon>Rhodobacterales</taxon>
        <taxon>Paracoccaceae</taxon>
        <taxon>Rhodovulum</taxon>
    </lineage>
</organism>
<evidence type="ECO:0000313" key="2">
    <source>
        <dbReference type="EMBL" id="MBL3610835.1"/>
    </source>
</evidence>
<dbReference type="EMBL" id="JAESJJ010000035">
    <property type="protein sequence ID" value="MBL3610835.1"/>
    <property type="molecule type" value="Genomic_DNA"/>
</dbReference>
<evidence type="ECO:0000256" key="1">
    <source>
        <dbReference type="SAM" id="SignalP"/>
    </source>
</evidence>